<dbReference type="Proteomes" id="UP001196980">
    <property type="component" value="Unassembled WGS sequence"/>
</dbReference>
<evidence type="ECO:0000256" key="5">
    <source>
        <dbReference type="ARBA" id="ARBA00022777"/>
    </source>
</evidence>
<dbReference type="SUPFAM" id="SSF52540">
    <property type="entry name" value="P-loop containing nucleoside triphosphate hydrolases"/>
    <property type="match status" value="1"/>
</dbReference>
<proteinExistence type="inferred from homology"/>
<dbReference type="Gene3D" id="3.40.50.300">
    <property type="entry name" value="P-loop containing nucleotide triphosphate hydrolases"/>
    <property type="match status" value="1"/>
</dbReference>
<keyword evidence="6 8" id="KW-0067">ATP-binding</keyword>
<evidence type="ECO:0000256" key="7">
    <source>
        <dbReference type="ARBA" id="ARBA00048743"/>
    </source>
</evidence>
<dbReference type="InterPro" id="IPR018095">
    <property type="entry name" value="Thymidylate_kin_CS"/>
</dbReference>
<keyword evidence="5 8" id="KW-0418">Kinase</keyword>
<evidence type="ECO:0000256" key="2">
    <source>
        <dbReference type="ARBA" id="ARBA00022679"/>
    </source>
</evidence>
<evidence type="ECO:0000256" key="1">
    <source>
        <dbReference type="ARBA" id="ARBA00009776"/>
    </source>
</evidence>
<dbReference type="InterPro" id="IPR018094">
    <property type="entry name" value="Thymidylate_kinase"/>
</dbReference>
<dbReference type="PANTHER" id="PTHR10344:SF4">
    <property type="entry name" value="UMP-CMP KINASE 2, MITOCHONDRIAL"/>
    <property type="match status" value="1"/>
</dbReference>
<dbReference type="GO" id="GO:0004798">
    <property type="term" value="F:dTMP kinase activity"/>
    <property type="evidence" value="ECO:0007669"/>
    <property type="project" value="UniProtKB-EC"/>
</dbReference>
<keyword evidence="4 8" id="KW-0547">Nucleotide-binding</keyword>
<dbReference type="HAMAP" id="MF_00165">
    <property type="entry name" value="Thymidylate_kinase"/>
    <property type="match status" value="1"/>
</dbReference>
<dbReference type="CDD" id="cd01672">
    <property type="entry name" value="TMPK"/>
    <property type="match status" value="1"/>
</dbReference>
<sequence>MTMLVSFEGIDGCGKSTQVHAVSLMLTQSGYECVTTFEPGATRTGARIRQLLLDVVNPPGLDNMAPLTELLLFNAQRVQHIEEVIRPALHRKKIVLVDRFTDSTIAYQGFGRGIDLLLIETLRRLTTNIAPEITFLLDIDAAEGLRRTAALNKTDRMESEALEFYERVRGGFLEIAAMQPQRVVTLQGTVPPQELTEIITAMIIERLALCP</sequence>
<feature type="domain" description="Thymidylate kinase-like" evidence="9">
    <location>
        <begin position="7"/>
        <end position="197"/>
    </location>
</feature>
<comment type="similarity">
    <text evidence="1 8">Belongs to the thymidylate kinase family.</text>
</comment>
<comment type="caution">
    <text evidence="10">The sequence shown here is derived from an EMBL/GenBank/DDBJ whole genome shotgun (WGS) entry which is preliminary data.</text>
</comment>
<protein>
    <recommendedName>
        <fullName evidence="8">Thymidylate kinase</fullName>
        <ecNumber evidence="8">2.7.4.9</ecNumber>
    </recommendedName>
    <alternativeName>
        <fullName evidence="8">dTMP kinase</fullName>
    </alternativeName>
</protein>
<keyword evidence="11" id="KW-1185">Reference proteome</keyword>
<feature type="binding site" evidence="8">
    <location>
        <begin position="9"/>
        <end position="16"/>
    </location>
    <ligand>
        <name>ATP</name>
        <dbReference type="ChEBI" id="CHEBI:30616"/>
    </ligand>
</feature>
<dbReference type="InterPro" id="IPR027417">
    <property type="entry name" value="P-loop_NTPase"/>
</dbReference>
<dbReference type="PROSITE" id="PS01331">
    <property type="entry name" value="THYMIDYLATE_KINASE"/>
    <property type="match status" value="1"/>
</dbReference>
<evidence type="ECO:0000256" key="3">
    <source>
        <dbReference type="ARBA" id="ARBA00022727"/>
    </source>
</evidence>
<dbReference type="Pfam" id="PF02223">
    <property type="entry name" value="Thymidylate_kin"/>
    <property type="match status" value="1"/>
</dbReference>
<keyword evidence="2 8" id="KW-0808">Transferase</keyword>
<dbReference type="PANTHER" id="PTHR10344">
    <property type="entry name" value="THYMIDYLATE KINASE"/>
    <property type="match status" value="1"/>
</dbReference>
<dbReference type="NCBIfam" id="TIGR00041">
    <property type="entry name" value="DTMP_kinase"/>
    <property type="match status" value="1"/>
</dbReference>
<organism evidence="10 11">
    <name type="scientific">Candidatus Magnetobacterium casense</name>
    <dbReference type="NCBI Taxonomy" id="1455061"/>
    <lineage>
        <taxon>Bacteria</taxon>
        <taxon>Pseudomonadati</taxon>
        <taxon>Nitrospirota</taxon>
        <taxon>Thermodesulfovibrionia</taxon>
        <taxon>Thermodesulfovibrionales</taxon>
        <taxon>Candidatus Magnetobacteriaceae</taxon>
        <taxon>Candidatus Magnetobacterium</taxon>
    </lineage>
</organism>
<accession>A0ABS6RZE8</accession>
<comment type="function">
    <text evidence="8">Phosphorylation of dTMP to form dTDP in both de novo and salvage pathways of dTTP synthesis.</text>
</comment>
<dbReference type="EMBL" id="JABXWD010000185">
    <property type="protein sequence ID" value="MBV6342031.1"/>
    <property type="molecule type" value="Genomic_DNA"/>
</dbReference>
<dbReference type="InterPro" id="IPR039430">
    <property type="entry name" value="Thymidylate_kin-like_dom"/>
</dbReference>
<evidence type="ECO:0000256" key="6">
    <source>
        <dbReference type="ARBA" id="ARBA00022840"/>
    </source>
</evidence>
<name>A0ABS6RZE8_9BACT</name>
<evidence type="ECO:0000313" key="10">
    <source>
        <dbReference type="EMBL" id="MBV6342031.1"/>
    </source>
</evidence>
<comment type="catalytic activity">
    <reaction evidence="7 8">
        <text>dTMP + ATP = dTDP + ADP</text>
        <dbReference type="Rhea" id="RHEA:13517"/>
        <dbReference type="ChEBI" id="CHEBI:30616"/>
        <dbReference type="ChEBI" id="CHEBI:58369"/>
        <dbReference type="ChEBI" id="CHEBI:63528"/>
        <dbReference type="ChEBI" id="CHEBI:456216"/>
        <dbReference type="EC" id="2.7.4.9"/>
    </reaction>
</comment>
<keyword evidence="3 8" id="KW-0545">Nucleotide biosynthesis</keyword>
<gene>
    <name evidence="8 10" type="primary">tmk</name>
    <name evidence="10" type="ORF">HWQ67_10580</name>
</gene>
<evidence type="ECO:0000256" key="4">
    <source>
        <dbReference type="ARBA" id="ARBA00022741"/>
    </source>
</evidence>
<reference evidence="10 11" key="1">
    <citation type="journal article" date="2020" name="J Geophys Res Biogeosci">
        <title>Magnetotaxis as an Adaptation to Enable Bacterial Shuttling of Microbial Sulfur and Sulfur Cycling Across Aquatic Oxic#Anoxic Interfaces.</title>
        <authorList>
            <person name="Li J."/>
            <person name="Liu P."/>
            <person name="Wang J."/>
            <person name="Roberts A.P."/>
            <person name="Pan Y."/>
        </authorList>
    </citation>
    <scope>NUCLEOTIDE SEQUENCE [LARGE SCALE GENOMIC DNA]</scope>
    <source>
        <strain evidence="10 11">MYR-1_YQ</strain>
    </source>
</reference>
<evidence type="ECO:0000313" key="11">
    <source>
        <dbReference type="Proteomes" id="UP001196980"/>
    </source>
</evidence>
<dbReference type="EC" id="2.7.4.9" evidence="8"/>
<evidence type="ECO:0000256" key="8">
    <source>
        <dbReference type="HAMAP-Rule" id="MF_00165"/>
    </source>
</evidence>
<evidence type="ECO:0000259" key="9">
    <source>
        <dbReference type="Pfam" id="PF02223"/>
    </source>
</evidence>